<accession>A0A7D8YLP5</accession>
<evidence type="ECO:0000313" key="5">
    <source>
        <dbReference type="EMBL" id="TVY54275.1"/>
    </source>
</evidence>
<evidence type="ECO:0000256" key="3">
    <source>
        <dbReference type="ARBA" id="ARBA00022448"/>
    </source>
</evidence>
<dbReference type="EMBL" id="QGMG01000357">
    <property type="protein sequence ID" value="TVY54275.1"/>
    <property type="molecule type" value="Genomic_DNA"/>
</dbReference>
<proteinExistence type="inferred from homology"/>
<comment type="caution">
    <text evidence="5">The sequence shown here is derived from an EMBL/GenBank/DDBJ whole genome shotgun (WGS) entry which is preliminary data.</text>
</comment>
<sequence>MAEMRSNDAFFMMFPQETMIEPGMLWDGLEIGDPAFELSSSVSCLSDFMCRRSIVLQYLSSEIRQVMISHTPSLKQRIYETLMGSTRIEDGQMYSHASIFELFDFMEPNFSALEKPPGLSYFQDVDLHSCLDIPDETDSTSNIDRIEELLVLRRAELANSRMVESPQDLSVVNQQAEMLLKFFAMDNQIKSIRAARLKVLRAWVQLMLLLVGSGDFEKTSKTSIMLRTLQAIMPRLESDLHNVPEATELAKLANVVIFSLDFDPESFKKGDMGDLVNDRLFHLFHVSLKAINSLGSKTQLKEIFYNISYRYLTGMSDITSHPGIHRRHSIQTIKSAGERFIDVVCDDAYASEPTCRIAALLLLGALVNMGKHENSKYIIESLTRLNFITILVASIQNLANDLRDTAVEHVDLQLSYCNAKLALLLQIAQTRFGAATVLNAGLFHAIKESGLFVIDPDLGVGILSAAILLQSVLIRLDIEGSDVVSKHYSLLAAIMRVICAALLSRGAQNEQSLEQGRRFLTENRLPILAVLKKSAGLVAGVVVSEQIEDLAESFILLVTFTGFLEFEEKVVPKKSSLTAFT</sequence>
<dbReference type="Pfam" id="PF11894">
    <property type="entry name" value="Nup192"/>
    <property type="match status" value="1"/>
</dbReference>
<dbReference type="GO" id="GO:0044611">
    <property type="term" value="C:nuclear pore inner ring"/>
    <property type="evidence" value="ECO:0007669"/>
    <property type="project" value="TreeGrafter"/>
</dbReference>
<protein>
    <submittedName>
        <fullName evidence="5">Nucleoporin</fullName>
    </submittedName>
</protein>
<dbReference type="PANTHER" id="PTHR31344:SF0">
    <property type="entry name" value="NUCLEAR PORE COMPLEX PROTEIN NUP205"/>
    <property type="match status" value="1"/>
</dbReference>
<dbReference type="OrthoDB" id="2019644at2759"/>
<dbReference type="InterPro" id="IPR021827">
    <property type="entry name" value="Nup186/Nup192/Nup205"/>
</dbReference>
<dbReference type="GO" id="GO:0017056">
    <property type="term" value="F:structural constituent of nuclear pore"/>
    <property type="evidence" value="ECO:0007669"/>
    <property type="project" value="TreeGrafter"/>
</dbReference>
<comment type="similarity">
    <text evidence="2">Belongs to the NUP186/NUP192/NUP205 family.</text>
</comment>
<name>A0A7D8YLP5_9HELO</name>
<dbReference type="Proteomes" id="UP000481288">
    <property type="component" value="Unassembled WGS sequence"/>
</dbReference>
<evidence type="ECO:0000256" key="4">
    <source>
        <dbReference type="ARBA" id="ARBA00023242"/>
    </source>
</evidence>
<evidence type="ECO:0000313" key="6">
    <source>
        <dbReference type="Proteomes" id="UP000481288"/>
    </source>
</evidence>
<evidence type="ECO:0000256" key="2">
    <source>
        <dbReference type="ARBA" id="ARBA00005892"/>
    </source>
</evidence>
<evidence type="ECO:0000256" key="1">
    <source>
        <dbReference type="ARBA" id="ARBA00004123"/>
    </source>
</evidence>
<dbReference type="PANTHER" id="PTHR31344">
    <property type="entry name" value="NUCLEAR PORE COMPLEX PROTEIN NUP205"/>
    <property type="match status" value="1"/>
</dbReference>
<dbReference type="GO" id="GO:0006999">
    <property type="term" value="P:nuclear pore organization"/>
    <property type="evidence" value="ECO:0007669"/>
    <property type="project" value="TreeGrafter"/>
</dbReference>
<keyword evidence="6" id="KW-1185">Reference proteome</keyword>
<keyword evidence="3" id="KW-0813">Transport</keyword>
<organism evidence="5 6">
    <name type="scientific">Lachnellula cervina</name>
    <dbReference type="NCBI Taxonomy" id="1316786"/>
    <lineage>
        <taxon>Eukaryota</taxon>
        <taxon>Fungi</taxon>
        <taxon>Dikarya</taxon>
        <taxon>Ascomycota</taxon>
        <taxon>Pezizomycotina</taxon>
        <taxon>Leotiomycetes</taxon>
        <taxon>Helotiales</taxon>
        <taxon>Lachnaceae</taxon>
        <taxon>Lachnellula</taxon>
    </lineage>
</organism>
<reference evidence="5 6" key="1">
    <citation type="submission" date="2018-05" db="EMBL/GenBank/DDBJ databases">
        <title>Whole genome sequencing for identification of molecular markers to develop diagnostic detection tools for the regulated plant pathogen Lachnellula willkommii.</title>
        <authorList>
            <person name="Giroux E."/>
            <person name="Bilodeau G."/>
        </authorList>
    </citation>
    <scope>NUCLEOTIDE SEQUENCE [LARGE SCALE GENOMIC DNA]</scope>
    <source>
        <strain evidence="5 6">CBS 625.97</strain>
    </source>
</reference>
<comment type="subcellular location">
    <subcellularLocation>
        <location evidence="1">Nucleus</location>
    </subcellularLocation>
</comment>
<dbReference type="AlphaFoldDB" id="A0A7D8YLP5"/>
<keyword evidence="4" id="KW-0539">Nucleus</keyword>
<gene>
    <name evidence="5" type="primary">NUP192_1</name>
    <name evidence="5" type="ORF">LCER1_G002815</name>
</gene>